<dbReference type="GO" id="GO:0020037">
    <property type="term" value="F:heme binding"/>
    <property type="evidence" value="ECO:0007669"/>
    <property type="project" value="InterPro"/>
</dbReference>
<feature type="domain" description="Heme NO-binding" evidence="1">
    <location>
        <begin position="2"/>
        <end position="161"/>
    </location>
</feature>
<reference evidence="3 4" key="1">
    <citation type="submission" date="2014-12" db="EMBL/GenBank/DDBJ databases">
        <title>Draft Genome Sequence of Pseudoalteromonas luteoviolacea HI1.</title>
        <authorList>
            <person name="Asahina A.Y."/>
            <person name="Hadfield M.G."/>
        </authorList>
    </citation>
    <scope>NUCLEOTIDE SEQUENCE [LARGE SCALE GENOMIC DNA]</scope>
    <source>
        <strain evidence="3 4">HI1</strain>
    </source>
</reference>
<dbReference type="SUPFAM" id="SSF111126">
    <property type="entry name" value="Ligand-binding domain in the NO signalling and Golgi transport"/>
    <property type="match status" value="1"/>
</dbReference>
<name>A0A0C1Q6T5_9GAMM</name>
<dbReference type="InterPro" id="IPR038158">
    <property type="entry name" value="H-NOX_domain_sf"/>
</dbReference>
<evidence type="ECO:0000313" key="3">
    <source>
        <dbReference type="EMBL" id="KID56381.1"/>
    </source>
</evidence>
<dbReference type="OrthoDB" id="7266652at2"/>
<dbReference type="InterPro" id="IPR024096">
    <property type="entry name" value="NO_sig/Golgi_transp_ligand-bd"/>
</dbReference>
<dbReference type="AlphaFoldDB" id="A0A0C1Q6T5"/>
<comment type="caution">
    <text evidence="3">The sequence shown here is derived from an EMBL/GenBank/DDBJ whole genome shotgun (WGS) entry which is preliminary data.</text>
</comment>
<evidence type="ECO:0000259" key="1">
    <source>
        <dbReference type="Pfam" id="PF07700"/>
    </source>
</evidence>
<proteinExistence type="predicted"/>
<organism evidence="3 4">
    <name type="scientific">Pseudoalteromonas luteoviolacea</name>
    <dbReference type="NCBI Taxonomy" id="43657"/>
    <lineage>
        <taxon>Bacteria</taxon>
        <taxon>Pseudomonadati</taxon>
        <taxon>Pseudomonadota</taxon>
        <taxon>Gammaproteobacteria</taxon>
        <taxon>Alteromonadales</taxon>
        <taxon>Pseudoalteromonadaceae</taxon>
        <taxon>Pseudoalteromonas</taxon>
    </lineage>
</organism>
<dbReference type="Proteomes" id="UP000031327">
    <property type="component" value="Unassembled WGS sequence"/>
</dbReference>
<evidence type="ECO:0000313" key="4">
    <source>
        <dbReference type="Proteomes" id="UP000031327"/>
    </source>
</evidence>
<accession>A0A0C1Q6T5</accession>
<protein>
    <recommendedName>
        <fullName evidence="1">Heme NO-binding domain-containing protein</fullName>
    </recommendedName>
</protein>
<gene>
    <name evidence="2" type="ORF">JF50_14780</name>
    <name evidence="3" type="ORF">JF50_19370</name>
</gene>
<dbReference type="EMBL" id="JWIC01000007">
    <property type="protein sequence ID" value="KID55662.1"/>
    <property type="molecule type" value="Genomic_DNA"/>
</dbReference>
<dbReference type="RefSeq" id="WP_039610240.1">
    <property type="nucleotide sequence ID" value="NZ_JWIC01000007.1"/>
</dbReference>
<dbReference type="Gene3D" id="3.90.1520.10">
    <property type="entry name" value="H-NOX domain"/>
    <property type="match status" value="1"/>
</dbReference>
<sequence length="185" mass="21288">MKGHIFMLLEEFVTEVAGEEVLYDAFEACSFDTNTAFVRTENYPDEHLIELVDIVINKIGITLAQAHFSFGKWLYPRLSGLLPKHFTDYAHPAYVLQQLDDLHHIELKKLYPDALPPKFQYNTLSLFEAQLIYTSSRRMFDLVEGVLAGMAEYYGVQITVTKQLNWQENPNSAKYLITYANGVEL</sequence>
<evidence type="ECO:0000313" key="2">
    <source>
        <dbReference type="EMBL" id="KID55662.1"/>
    </source>
</evidence>
<dbReference type="Pfam" id="PF07700">
    <property type="entry name" value="HNOB"/>
    <property type="match status" value="1"/>
</dbReference>
<dbReference type="InterPro" id="IPR011644">
    <property type="entry name" value="Heme_NO-bd"/>
</dbReference>
<dbReference type="EMBL" id="JWIC01000007">
    <property type="protein sequence ID" value="KID56381.1"/>
    <property type="molecule type" value="Genomic_DNA"/>
</dbReference>